<keyword evidence="2" id="KW-0732">Signal</keyword>
<dbReference type="Gene3D" id="2.60.60.20">
    <property type="entry name" value="PLAT/LH2 domain"/>
    <property type="match status" value="1"/>
</dbReference>
<dbReference type="PROSITE" id="PS50095">
    <property type="entry name" value="PLAT"/>
    <property type="match status" value="1"/>
</dbReference>
<feature type="signal peptide" evidence="2">
    <location>
        <begin position="1"/>
        <end position="26"/>
    </location>
</feature>
<dbReference type="InterPro" id="IPR001024">
    <property type="entry name" value="PLAT/LH2_dom"/>
</dbReference>
<protein>
    <submittedName>
        <fullName evidence="4">Zinc dependent phospholipase C family protein</fullName>
    </submittedName>
</protein>
<dbReference type="InterPro" id="IPR036392">
    <property type="entry name" value="PLAT/LH2_dom_sf"/>
</dbReference>
<dbReference type="Proteomes" id="UP001501510">
    <property type="component" value="Unassembled WGS sequence"/>
</dbReference>
<name>A0ABP3UK26_9CLOT</name>
<comment type="caution">
    <text evidence="1">Lacks conserved residue(s) required for the propagation of feature annotation.</text>
</comment>
<evidence type="ECO:0000256" key="1">
    <source>
        <dbReference type="PROSITE-ProRule" id="PRU00152"/>
    </source>
</evidence>
<gene>
    <name evidence="4" type="ORF">GCM10008906_12130</name>
</gene>
<dbReference type="RefSeq" id="WP_343759870.1">
    <property type="nucleotide sequence ID" value="NZ_BAAACG010000006.1"/>
</dbReference>
<dbReference type="SUPFAM" id="SSF49723">
    <property type="entry name" value="Lipase/lipooxygenase domain (PLAT/LH2 domain)"/>
    <property type="match status" value="1"/>
</dbReference>
<organism evidence="4 5">
    <name type="scientific">Clostridium oceanicum</name>
    <dbReference type="NCBI Taxonomy" id="1543"/>
    <lineage>
        <taxon>Bacteria</taxon>
        <taxon>Bacillati</taxon>
        <taxon>Bacillota</taxon>
        <taxon>Clostridia</taxon>
        <taxon>Eubacteriales</taxon>
        <taxon>Clostridiaceae</taxon>
        <taxon>Clostridium</taxon>
    </lineage>
</organism>
<evidence type="ECO:0000313" key="4">
    <source>
        <dbReference type="EMBL" id="GAA0736717.1"/>
    </source>
</evidence>
<feature type="domain" description="PLAT" evidence="3">
    <location>
        <begin position="290"/>
        <end position="410"/>
    </location>
</feature>
<dbReference type="EMBL" id="BAAACG010000006">
    <property type="protein sequence ID" value="GAA0736717.1"/>
    <property type="molecule type" value="Genomic_DNA"/>
</dbReference>
<sequence length="421" mass="47437">MKKKNLVSSFLLSVVIVFNTSITALAFQPVSHCTLIEEISKDLPQESLIAKAIKTYPNVANWGANGLDLPYLQPGQVLERAPWADRFHYYKVGTFASTQLKKALASKNLKNIAFAAGWVSHITGDLACHGVFVNPECGVYLDNESTRGLHKDLESNAEIYVFNKLGGNKISDYNKTNISEKFANTNDIPFKFMNETTKEVYGQSSSETEETMWTKALQLGLKTGIGYNYISYEDSQKMLSQNNRIKRLENAFEQGKKHGITLLKQAESGDYSGFTDRWNLDVGLSKSPMSSLTVTVETGKAFGAGTDDDIYFSIELKDGTVKQWKLDKVNYNDFEYGDCDEYYLYINDIDFNPKDVAKTYLTKKNISSIGPDWYLKSFNVNVNGIDAVDKEVNKWIDSKEDKETVDVNWDHITNTSDPDIK</sequence>
<dbReference type="Pfam" id="PF01477">
    <property type="entry name" value="PLAT"/>
    <property type="match status" value="1"/>
</dbReference>
<dbReference type="InterPro" id="IPR029002">
    <property type="entry name" value="PLPC/GPLD1"/>
</dbReference>
<reference evidence="5" key="1">
    <citation type="journal article" date="2019" name="Int. J. Syst. Evol. Microbiol.">
        <title>The Global Catalogue of Microorganisms (GCM) 10K type strain sequencing project: providing services to taxonomists for standard genome sequencing and annotation.</title>
        <authorList>
            <consortium name="The Broad Institute Genomics Platform"/>
            <consortium name="The Broad Institute Genome Sequencing Center for Infectious Disease"/>
            <person name="Wu L."/>
            <person name="Ma J."/>
        </authorList>
    </citation>
    <scope>NUCLEOTIDE SEQUENCE [LARGE SCALE GENOMIC DNA]</scope>
    <source>
        <strain evidence="5">JCM 1407</strain>
    </source>
</reference>
<dbReference type="Pfam" id="PF00882">
    <property type="entry name" value="Zn_dep_PLPC"/>
    <property type="match status" value="1"/>
</dbReference>
<evidence type="ECO:0000256" key="2">
    <source>
        <dbReference type="SAM" id="SignalP"/>
    </source>
</evidence>
<proteinExistence type="predicted"/>
<evidence type="ECO:0000259" key="3">
    <source>
        <dbReference type="PROSITE" id="PS50095"/>
    </source>
</evidence>
<keyword evidence="5" id="KW-1185">Reference proteome</keyword>
<feature type="chain" id="PRO_5046694790" evidence="2">
    <location>
        <begin position="27"/>
        <end position="421"/>
    </location>
</feature>
<accession>A0ABP3UK26</accession>
<evidence type="ECO:0000313" key="5">
    <source>
        <dbReference type="Proteomes" id="UP001501510"/>
    </source>
</evidence>
<comment type="caution">
    <text evidence="4">The sequence shown here is derived from an EMBL/GenBank/DDBJ whole genome shotgun (WGS) entry which is preliminary data.</text>
</comment>